<dbReference type="Pfam" id="PF00694">
    <property type="entry name" value="Aconitase_C"/>
    <property type="match status" value="1"/>
</dbReference>
<dbReference type="PANTHER" id="PTHR11670">
    <property type="entry name" value="ACONITASE/IRON-RESPONSIVE ELEMENT FAMILY MEMBER"/>
    <property type="match status" value="1"/>
</dbReference>
<evidence type="ECO:0000256" key="2">
    <source>
        <dbReference type="ARBA" id="ARBA00004717"/>
    </source>
</evidence>
<evidence type="ECO:0000313" key="15">
    <source>
        <dbReference type="EMBL" id="VEI71078.1"/>
    </source>
</evidence>
<evidence type="ECO:0000256" key="12">
    <source>
        <dbReference type="RuleBase" id="RU361275"/>
    </source>
</evidence>
<dbReference type="Gene3D" id="6.10.190.10">
    <property type="match status" value="1"/>
</dbReference>
<dbReference type="GO" id="GO:0003723">
    <property type="term" value="F:RNA binding"/>
    <property type="evidence" value="ECO:0007669"/>
    <property type="project" value="UniProtKB-KW"/>
</dbReference>
<name>A0A3S4X4R3_SERFO</name>
<dbReference type="InterPro" id="IPR000573">
    <property type="entry name" value="AconitaseA/IPMdHydase_ssu_swvl"/>
</dbReference>
<accession>A0A3S4X4R3</accession>
<dbReference type="Proteomes" id="UP000270487">
    <property type="component" value="Chromosome"/>
</dbReference>
<proteinExistence type="inferred from homology"/>
<comment type="cofactor">
    <cofactor evidence="1">
        <name>[4Fe-4S] cluster</name>
        <dbReference type="ChEBI" id="CHEBI:49883"/>
    </cofactor>
</comment>
<keyword evidence="9 12" id="KW-0411">Iron-sulfur</keyword>
<dbReference type="InterPro" id="IPR044137">
    <property type="entry name" value="AcnA_IRP_Swivel"/>
</dbReference>
<dbReference type="InterPro" id="IPR018136">
    <property type="entry name" value="Aconitase_4Fe-4S_BS"/>
</dbReference>
<dbReference type="SUPFAM" id="SSF52016">
    <property type="entry name" value="LeuD/IlvD-like"/>
    <property type="match status" value="1"/>
</dbReference>
<evidence type="ECO:0000313" key="16">
    <source>
        <dbReference type="Proteomes" id="UP000270487"/>
    </source>
</evidence>
<keyword evidence="5" id="KW-0816">Tricarboxylic acid cycle</keyword>
<dbReference type="GO" id="GO:0046872">
    <property type="term" value="F:metal ion binding"/>
    <property type="evidence" value="ECO:0007669"/>
    <property type="project" value="UniProtKB-KW"/>
</dbReference>
<keyword evidence="6" id="KW-0479">Metal-binding</keyword>
<dbReference type="FunFam" id="3.20.19.10:FF:000001">
    <property type="entry name" value="Aconitate hydratase"/>
    <property type="match status" value="1"/>
</dbReference>
<dbReference type="GO" id="GO:0006099">
    <property type="term" value="P:tricarboxylic acid cycle"/>
    <property type="evidence" value="ECO:0007669"/>
    <property type="project" value="UniProtKB-UniPathway"/>
</dbReference>
<dbReference type="CDD" id="cd01580">
    <property type="entry name" value="AcnA_IRP_Swivel"/>
    <property type="match status" value="1"/>
</dbReference>
<dbReference type="CDD" id="cd01586">
    <property type="entry name" value="AcnA_IRP"/>
    <property type="match status" value="1"/>
</dbReference>
<evidence type="ECO:0000256" key="3">
    <source>
        <dbReference type="ARBA" id="ARBA00007185"/>
    </source>
</evidence>
<dbReference type="EMBL" id="LR134492">
    <property type="protein sequence ID" value="VEI71078.1"/>
    <property type="molecule type" value="Genomic_DNA"/>
</dbReference>
<evidence type="ECO:0000259" key="14">
    <source>
        <dbReference type="Pfam" id="PF00694"/>
    </source>
</evidence>
<keyword evidence="4 12" id="KW-0004">4Fe-4S</keyword>
<evidence type="ECO:0000256" key="11">
    <source>
        <dbReference type="ARBA" id="ARBA00023501"/>
    </source>
</evidence>
<comment type="pathway">
    <text evidence="2">Carbohydrate metabolism; tricarboxylic acid cycle; isocitrate from oxaloacetate: step 2/2.</text>
</comment>
<dbReference type="InterPro" id="IPR001030">
    <property type="entry name" value="Acoase/IPM_deHydtase_lsu_aba"/>
</dbReference>
<dbReference type="SUPFAM" id="SSF53732">
    <property type="entry name" value="Aconitase iron-sulfur domain"/>
    <property type="match status" value="1"/>
</dbReference>
<dbReference type="NCBIfam" id="NF006757">
    <property type="entry name" value="PRK09277.1"/>
    <property type="match status" value="1"/>
</dbReference>
<evidence type="ECO:0000256" key="9">
    <source>
        <dbReference type="ARBA" id="ARBA00023014"/>
    </source>
</evidence>
<dbReference type="UniPathway" id="UPA00223">
    <property type="reaction ID" value="UER00718"/>
</dbReference>
<comment type="catalytic activity">
    <reaction evidence="11 12">
        <text>citrate = D-threo-isocitrate</text>
        <dbReference type="Rhea" id="RHEA:10336"/>
        <dbReference type="ChEBI" id="CHEBI:15562"/>
        <dbReference type="ChEBI" id="CHEBI:16947"/>
        <dbReference type="EC" id="4.2.1.3"/>
    </reaction>
</comment>
<dbReference type="FunFam" id="3.30.499.10:FF:000002">
    <property type="entry name" value="Aconitate hydratase"/>
    <property type="match status" value="1"/>
</dbReference>
<dbReference type="NCBIfam" id="NF009520">
    <property type="entry name" value="PRK12881.1"/>
    <property type="match status" value="1"/>
</dbReference>
<sequence length="890" mass="97011">MSSDLRKTSMDKLVALGSEYHYYSLPLAARQLGDIDRLPKSMKVLLENLLRHVDGDTVQVDDLKAIVGWLQTGHADREIAYRPARVLMQDFTGVPAVVDLAAMREAVLRLGGNVDQVNPLSPVDLVIDHSVTVDEFGDDDAFGENVRIEMERNHERYTFLRWGQKAFNRFRVVPPGTGICHQVNLEYLGQTVWHTEENGQRIAYPDTLVGTDSHTTMINGLGILGWGVGGIEAEAAMLGQPVSMLIPDVVGFKLSGKLSEGITATDLVLTVTQMLRKHGVVGKFVEFYGDGLADLPLADRATIANMSPEFGATCGFFPVDDVTLGYLQLSGRSAEQIALVEAYAKAQGMWRNPGDEPVFTSTLSLDMSTVEASLAGPKRPQDRVALPQVPTAFTAATELEIGGQKDKQEVKSFTLGGKSLELNTGAVVIAAITSCTNTSNPSVMMAAGLLAKKAVEKGLKTKPWVKTSLAPGSKVVTEYFDRAKLTPYLEQLGFNLVGYGCTTCIGNSGPLPEPIEQAIKEGDLTVGAVLSGNRNFEGRIHPLVKTNWLASPPLVVAYALAGNMKVDLTKDALGVGRDGKPVYLKDIWPTSQEIAQAVAEVSTEMFHKEYGAVFDGDASWQAIQVTGSATYEWQADSTYIRHPPFFSTMKAQPDPVQDIHGARILAILADSVTTDHISPAGNIKRDSPAGRYLSERGVEVKEFNSYGSRRGNHEVMMRGTFANIRIRNEMVPGVEGGYTRHLPSQNQMAIYDAAMQYQQEQVPLAVIAGKEYGSGSSRDWAAKGPRLLGVRVVIAESFERIHRSNLIGMGILPLEFPQGITRKTLGLTGEELIDVSGLQALQPGQTVPVNITYADGRQVEVNTRCRIDTGNELTYYQNDGILHYVIRKML</sequence>
<dbReference type="InterPro" id="IPR006249">
    <property type="entry name" value="Aconitase/IRP2"/>
</dbReference>
<evidence type="ECO:0000256" key="10">
    <source>
        <dbReference type="ARBA" id="ARBA00023239"/>
    </source>
</evidence>
<dbReference type="GO" id="GO:0003994">
    <property type="term" value="F:aconitate hydratase activity"/>
    <property type="evidence" value="ECO:0007669"/>
    <property type="project" value="UniProtKB-EC"/>
</dbReference>
<dbReference type="EC" id="4.2.1.3" evidence="12"/>
<dbReference type="PROSITE" id="PS01244">
    <property type="entry name" value="ACONITASE_2"/>
    <property type="match status" value="1"/>
</dbReference>
<dbReference type="Gene3D" id="3.20.19.10">
    <property type="entry name" value="Aconitase, domain 4"/>
    <property type="match status" value="1"/>
</dbReference>
<evidence type="ECO:0000256" key="7">
    <source>
        <dbReference type="ARBA" id="ARBA00022884"/>
    </source>
</evidence>
<dbReference type="GO" id="GO:0051539">
    <property type="term" value="F:4 iron, 4 sulfur cluster binding"/>
    <property type="evidence" value="ECO:0007669"/>
    <property type="project" value="UniProtKB-KW"/>
</dbReference>
<comment type="function">
    <text evidence="12">Catalyzes the isomerization of citrate to isocitrate via cis-aconitate.</text>
</comment>
<feature type="domain" description="Aconitase/3-isopropylmalate dehydratase large subunit alpha/beta/alpha" evidence="13">
    <location>
        <begin position="76"/>
        <end position="562"/>
    </location>
</feature>
<keyword evidence="10 12" id="KW-0456">Lyase</keyword>
<keyword evidence="8 12" id="KW-0408">Iron</keyword>
<dbReference type="Pfam" id="PF00330">
    <property type="entry name" value="Aconitase"/>
    <property type="match status" value="1"/>
</dbReference>
<feature type="domain" description="Aconitase A/isopropylmalate dehydratase small subunit swivel" evidence="14">
    <location>
        <begin position="691"/>
        <end position="818"/>
    </location>
</feature>
<comment type="similarity">
    <text evidence="3 12">Belongs to the aconitase/IPM isomerase family.</text>
</comment>
<keyword evidence="7" id="KW-0694">RNA-binding</keyword>
<reference evidence="15 16" key="1">
    <citation type="submission" date="2018-12" db="EMBL/GenBank/DDBJ databases">
        <authorList>
            <consortium name="Pathogen Informatics"/>
        </authorList>
    </citation>
    <scope>NUCLEOTIDE SEQUENCE [LARGE SCALE GENOMIC DNA]</scope>
    <source>
        <strain evidence="15 16">NCTC13193</strain>
    </source>
</reference>
<dbReference type="FunFam" id="3.30.499.10:FF:000009">
    <property type="entry name" value="Aconitate hydratase"/>
    <property type="match status" value="1"/>
</dbReference>
<gene>
    <name evidence="15" type="primary">acnA</name>
    <name evidence="15" type="ORF">NCTC13193_03217</name>
</gene>
<dbReference type="InterPro" id="IPR015931">
    <property type="entry name" value="Acnase/IPM_dHydase_lsu_aba_1/3"/>
</dbReference>
<dbReference type="NCBIfam" id="TIGR01341">
    <property type="entry name" value="aconitase_1"/>
    <property type="match status" value="1"/>
</dbReference>
<evidence type="ECO:0000256" key="1">
    <source>
        <dbReference type="ARBA" id="ARBA00001966"/>
    </source>
</evidence>
<dbReference type="AlphaFoldDB" id="A0A3S4X4R3"/>
<dbReference type="InterPro" id="IPR036008">
    <property type="entry name" value="Aconitase_4Fe-4S_dom"/>
</dbReference>
<evidence type="ECO:0000259" key="13">
    <source>
        <dbReference type="Pfam" id="PF00330"/>
    </source>
</evidence>
<evidence type="ECO:0000256" key="6">
    <source>
        <dbReference type="ARBA" id="ARBA00022723"/>
    </source>
</evidence>
<organism evidence="15 16">
    <name type="scientific">Serratia fonticola</name>
    <dbReference type="NCBI Taxonomy" id="47917"/>
    <lineage>
        <taxon>Bacteria</taxon>
        <taxon>Pseudomonadati</taxon>
        <taxon>Pseudomonadota</taxon>
        <taxon>Gammaproteobacteria</taxon>
        <taxon>Enterobacterales</taxon>
        <taxon>Yersiniaceae</taxon>
        <taxon>Serratia</taxon>
    </lineage>
</organism>
<dbReference type="PRINTS" id="PR00415">
    <property type="entry name" value="ACONITASE"/>
</dbReference>
<dbReference type="InterPro" id="IPR015928">
    <property type="entry name" value="Aconitase/3IPM_dehydase_swvl"/>
</dbReference>
<evidence type="ECO:0000256" key="4">
    <source>
        <dbReference type="ARBA" id="ARBA00022485"/>
    </source>
</evidence>
<protein>
    <recommendedName>
        <fullName evidence="12">Aconitate hydratase</fullName>
        <shortName evidence="12">Aconitase</shortName>
        <ecNumber evidence="12">4.2.1.3</ecNumber>
    </recommendedName>
</protein>
<evidence type="ECO:0000256" key="8">
    <source>
        <dbReference type="ARBA" id="ARBA00023004"/>
    </source>
</evidence>
<evidence type="ECO:0000256" key="5">
    <source>
        <dbReference type="ARBA" id="ARBA00022532"/>
    </source>
</evidence>
<dbReference type="Gene3D" id="3.30.499.10">
    <property type="entry name" value="Aconitase, domain 3"/>
    <property type="match status" value="2"/>
</dbReference>
<dbReference type="PROSITE" id="PS00450">
    <property type="entry name" value="ACONITASE_1"/>
    <property type="match status" value="1"/>
</dbReference>